<dbReference type="PATRIC" id="fig|1423770.3.peg.1656"/>
<dbReference type="SUPFAM" id="SSF48295">
    <property type="entry name" value="TrpR-like"/>
    <property type="match status" value="1"/>
</dbReference>
<keyword evidence="2" id="KW-0175">Coiled coil</keyword>
<dbReference type="GO" id="GO:0004803">
    <property type="term" value="F:transposase activity"/>
    <property type="evidence" value="ECO:0007669"/>
    <property type="project" value="InterPro"/>
</dbReference>
<dbReference type="RefSeq" id="WP_057888892.1">
    <property type="nucleotide sequence ID" value="NZ_AZEZ01000102.1"/>
</dbReference>
<reference evidence="4 5" key="1">
    <citation type="journal article" date="2015" name="Genome Announc.">
        <title>Expanding the biotechnology potential of lactobacilli through comparative genomics of 213 strains and associated genera.</title>
        <authorList>
            <person name="Sun Z."/>
            <person name="Harris H.M."/>
            <person name="McCann A."/>
            <person name="Guo C."/>
            <person name="Argimon S."/>
            <person name="Zhang W."/>
            <person name="Yang X."/>
            <person name="Jeffery I.B."/>
            <person name="Cooney J.C."/>
            <person name="Kagawa T.F."/>
            <person name="Liu W."/>
            <person name="Song Y."/>
            <person name="Salvetti E."/>
            <person name="Wrobel A."/>
            <person name="Rasinkangas P."/>
            <person name="Parkhill J."/>
            <person name="Rea M.C."/>
            <person name="O'Sullivan O."/>
            <person name="Ritari J."/>
            <person name="Douillard F.P."/>
            <person name="Paul Ross R."/>
            <person name="Yang R."/>
            <person name="Briner A.E."/>
            <person name="Felis G.E."/>
            <person name="de Vos W.M."/>
            <person name="Barrangou R."/>
            <person name="Klaenhammer T.R."/>
            <person name="Caufield P.W."/>
            <person name="Cui Y."/>
            <person name="Zhang H."/>
            <person name="O'Toole P.W."/>
        </authorList>
    </citation>
    <scope>NUCLEOTIDE SEQUENCE [LARGE SCALE GENOMIC DNA]</scope>
    <source>
        <strain evidence="4 5">DSM 14500</strain>
    </source>
</reference>
<comment type="similarity">
    <text evidence="1">Belongs to the IS150/IS1296 orfA family.</text>
</comment>
<name>A0A0R1QDF9_9LACO</name>
<accession>A0A0R1QDF9</accession>
<feature type="coiled-coil region" evidence="2">
    <location>
        <begin position="119"/>
        <end position="146"/>
    </location>
</feature>
<dbReference type="GO" id="GO:0043565">
    <property type="term" value="F:sequence-specific DNA binding"/>
    <property type="evidence" value="ECO:0007669"/>
    <property type="project" value="InterPro"/>
</dbReference>
<sequence>MTKYSVDFKLKIVKENEQGVKIADLSKKYTINSSSIINWIERYEKYGLEGLRIRSSGYDYDGKFKLKVLEWKKVNQATHSQTALKFDISNPGTIANWQKKFNLLGPEVLLSRQSRIPENKSKIVQLEKLKRENRALLIENKYLKKIQALTQKQVIWN</sequence>
<dbReference type="SUPFAM" id="SSF46689">
    <property type="entry name" value="Homeodomain-like"/>
    <property type="match status" value="1"/>
</dbReference>
<feature type="domain" description="Insertion element IS150 protein InsJ-like helix-turn-helix" evidence="3">
    <location>
        <begin position="64"/>
        <end position="113"/>
    </location>
</feature>
<proteinExistence type="inferred from homology"/>
<dbReference type="InterPro" id="IPR052057">
    <property type="entry name" value="IS150/IS1296_orfA-like"/>
</dbReference>
<dbReference type="InterPro" id="IPR010921">
    <property type="entry name" value="Trp_repressor/repl_initiator"/>
</dbReference>
<dbReference type="InterPro" id="IPR002514">
    <property type="entry name" value="Transposase_8"/>
</dbReference>
<protein>
    <recommendedName>
        <fullName evidence="3">Insertion element IS150 protein InsJ-like helix-turn-helix domain-containing protein</fullName>
    </recommendedName>
</protein>
<evidence type="ECO:0000256" key="2">
    <source>
        <dbReference type="SAM" id="Coils"/>
    </source>
</evidence>
<evidence type="ECO:0000313" key="4">
    <source>
        <dbReference type="EMBL" id="KRL42749.1"/>
    </source>
</evidence>
<dbReference type="EMBL" id="AZEZ01000102">
    <property type="protein sequence ID" value="KRL42749.1"/>
    <property type="molecule type" value="Genomic_DNA"/>
</dbReference>
<keyword evidence="5" id="KW-1185">Reference proteome</keyword>
<dbReference type="Proteomes" id="UP000050872">
    <property type="component" value="Unassembled WGS sequence"/>
</dbReference>
<dbReference type="GO" id="GO:0006313">
    <property type="term" value="P:DNA transposition"/>
    <property type="evidence" value="ECO:0007669"/>
    <property type="project" value="InterPro"/>
</dbReference>
<dbReference type="InterPro" id="IPR036388">
    <property type="entry name" value="WH-like_DNA-bd_sf"/>
</dbReference>
<comment type="caution">
    <text evidence="4">The sequence shown here is derived from an EMBL/GenBank/DDBJ whole genome shotgun (WGS) entry which is preliminary data.</text>
</comment>
<organism evidence="4 5">
    <name type="scientific">Companilactobacillus mindensis DSM 14500</name>
    <dbReference type="NCBI Taxonomy" id="1423770"/>
    <lineage>
        <taxon>Bacteria</taxon>
        <taxon>Bacillati</taxon>
        <taxon>Bacillota</taxon>
        <taxon>Bacilli</taxon>
        <taxon>Lactobacillales</taxon>
        <taxon>Lactobacillaceae</taxon>
        <taxon>Companilactobacillus</taxon>
    </lineage>
</organism>
<dbReference type="STRING" id="1423770.FD29_GL001619"/>
<dbReference type="InterPro" id="IPR009057">
    <property type="entry name" value="Homeodomain-like_sf"/>
</dbReference>
<dbReference type="Pfam" id="PF01527">
    <property type="entry name" value="HTH_Tnp_1"/>
    <property type="match status" value="1"/>
</dbReference>
<evidence type="ECO:0000259" key="3">
    <source>
        <dbReference type="Pfam" id="PF13518"/>
    </source>
</evidence>
<dbReference type="Gene3D" id="1.10.10.10">
    <property type="entry name" value="Winged helix-like DNA-binding domain superfamily/Winged helix DNA-binding domain"/>
    <property type="match status" value="1"/>
</dbReference>
<evidence type="ECO:0000256" key="1">
    <source>
        <dbReference type="ARBA" id="ARBA00038232"/>
    </source>
</evidence>
<dbReference type="Pfam" id="PF13518">
    <property type="entry name" value="HTH_28"/>
    <property type="match status" value="1"/>
</dbReference>
<dbReference type="AlphaFoldDB" id="A0A0R1QDF9"/>
<dbReference type="PANTHER" id="PTHR33795:SF1">
    <property type="entry name" value="INSERTION ELEMENT IS150 PROTEIN INSJ"/>
    <property type="match status" value="1"/>
</dbReference>
<dbReference type="PANTHER" id="PTHR33795">
    <property type="entry name" value="INSERTION ELEMENT IS150 PROTEIN INSJ"/>
    <property type="match status" value="1"/>
</dbReference>
<gene>
    <name evidence="4" type="ORF">FD29_GL001619</name>
</gene>
<dbReference type="InterPro" id="IPR055247">
    <property type="entry name" value="InsJ-like_HTH"/>
</dbReference>
<evidence type="ECO:0000313" key="5">
    <source>
        <dbReference type="Proteomes" id="UP000050872"/>
    </source>
</evidence>